<dbReference type="InterPro" id="IPR006059">
    <property type="entry name" value="SBP"/>
</dbReference>
<dbReference type="AlphaFoldDB" id="A0A7K1J4M8"/>
<feature type="chain" id="PRO_5038909821" evidence="1">
    <location>
        <begin position="25"/>
        <end position="450"/>
    </location>
</feature>
<accession>A0A7K1J4M8</accession>
<dbReference type="PANTHER" id="PTHR43649">
    <property type="entry name" value="ARABINOSE-BINDING PROTEIN-RELATED"/>
    <property type="match status" value="1"/>
</dbReference>
<feature type="signal peptide" evidence="1">
    <location>
        <begin position="1"/>
        <end position="24"/>
    </location>
</feature>
<comment type="caution">
    <text evidence="2">The sequence shown here is derived from an EMBL/GenBank/DDBJ whole genome shotgun (WGS) entry which is preliminary data.</text>
</comment>
<reference evidence="2 3" key="1">
    <citation type="submission" date="2019-09" db="EMBL/GenBank/DDBJ databases">
        <title>Bifidobacterium canis sp. nov., isolated from the digestive tract of German Shepherd dog puppy.</title>
        <authorList>
            <person name="Bunesova V."/>
        </authorList>
    </citation>
    <scope>NUCLEOTIDE SEQUENCE [LARGE SCALE GENOMIC DNA]</scope>
    <source>
        <strain evidence="2 3">GSD1FS</strain>
    </source>
</reference>
<organism evidence="2 3">
    <name type="scientific">Bifidobacterium canis</name>
    <dbReference type="NCBI Taxonomy" id="2610880"/>
    <lineage>
        <taxon>Bacteria</taxon>
        <taxon>Bacillati</taxon>
        <taxon>Actinomycetota</taxon>
        <taxon>Actinomycetes</taxon>
        <taxon>Bifidobacteriales</taxon>
        <taxon>Bifidobacteriaceae</taxon>
        <taxon>Bifidobacterium</taxon>
    </lineage>
</organism>
<dbReference type="Proteomes" id="UP000487882">
    <property type="component" value="Unassembled WGS sequence"/>
</dbReference>
<gene>
    <name evidence="2" type="ORF">GSD1FS_0942</name>
</gene>
<name>A0A7K1J4M8_9BIFI</name>
<keyword evidence="3" id="KW-1185">Reference proteome</keyword>
<dbReference type="EMBL" id="WNLP01000003">
    <property type="protein sequence ID" value="MUH59607.1"/>
    <property type="molecule type" value="Genomic_DNA"/>
</dbReference>
<protein>
    <submittedName>
        <fullName evidence="2">Sugar-binding protein</fullName>
    </submittedName>
</protein>
<dbReference type="PROSITE" id="PS51257">
    <property type="entry name" value="PROKAR_LIPOPROTEIN"/>
    <property type="match status" value="1"/>
</dbReference>
<dbReference type="Gene3D" id="3.40.190.10">
    <property type="entry name" value="Periplasmic binding protein-like II"/>
    <property type="match status" value="2"/>
</dbReference>
<evidence type="ECO:0000256" key="1">
    <source>
        <dbReference type="SAM" id="SignalP"/>
    </source>
</evidence>
<dbReference type="Pfam" id="PF01547">
    <property type="entry name" value="SBP_bac_1"/>
    <property type="match status" value="1"/>
</dbReference>
<proteinExistence type="predicted"/>
<dbReference type="RefSeq" id="WP_155588568.1">
    <property type="nucleotide sequence ID" value="NZ_WNLP01000003.1"/>
</dbReference>
<evidence type="ECO:0000313" key="3">
    <source>
        <dbReference type="Proteomes" id="UP000487882"/>
    </source>
</evidence>
<dbReference type="InterPro" id="IPR050490">
    <property type="entry name" value="Bact_solute-bd_prot1"/>
</dbReference>
<dbReference type="SUPFAM" id="SSF53850">
    <property type="entry name" value="Periplasmic binding protein-like II"/>
    <property type="match status" value="1"/>
</dbReference>
<keyword evidence="1" id="KW-0732">Signal</keyword>
<sequence>MKFNLNRRVAAGVAVLLAASLGLAGCSNPTSSSSGSDADTSAADYWPSATGKLDGVELKFWAAQTSNKIPETVAKNFEKATGAKVTIETIPDNYEQNVQTKVTTGDVPNLLMWQPTRSMLAGFVAQDQLQKLDNAPWVSNYADGIADAGGVVDNVRYAAMISSPSVQGVFYNKDVFKKAGINELPKNWDELVETAQKVKSTKAADSAFFEAGGSQWTTQYAVSVQLADAAKKGLWERINTGKEKFTDSTVQTAVDNYKDLFDKGLYNSNATTAKDSDEAAALWNGKTGMIIAVGGLFNSVAALADNDKEALDEKIGFFPISTDDNIGTIIPEQTNAVVSFKTGDSKKDAAARQFISYWMSDGYEDFVKDQNVISSLKTVESPSTIPQALMDASECVKTGAGSMQSLAIANPDLYLYLAEMIAGTKTPEQVTQATQEQFAQLAKAQGAKGF</sequence>
<evidence type="ECO:0000313" key="2">
    <source>
        <dbReference type="EMBL" id="MUH59607.1"/>
    </source>
</evidence>